<sequence>MPPASPQSSHFGSSGSSESQDHQTPTTEVEGDDDDTGELDYYLEGKSYLENNGFKLQGTHRERGHGGEHAGHSRSNSRKNTEELEDEEEKRRMEWEALQRGEKPAVRRVEQAQTRTEQRTRTETKPTPPLVKAATPPLQLQGRKPPPVLTPPTQPDPRARLMVSATETFGLGDHEEDDVEDGDGEYEYGYEFAEDDREERGIAGAVESPNAGVGGYGSAFGSPSAAPAGYGYGGSSGRASAEPRLQEEEEEEEEEDEEGTLGPKQRAALGLAIRDAAPERPQVITARRTSRAVLSPGPLTALGLATTPITPAQRYAGWVAAAVAPLEEFIDEPVDPRDFYDDLQEIAEGESGSVYAAALVPDAPMHKLKLPPLIKARDADALAKGHRVLVAIKFVELNPGGSQKLVDVQRECSLLQGLRCDHVLGLDALYVDLVEDSLWIRMELMERSLADVVGLVDEGLRLQEPRIVARFAKDMLQALDFLQKHHIAHRDLRSDNLLLNAEGFLKLADFSNAVGVTPESPLATDVVGVVYWQAPEVRSGSYDPLKIDVWSVGATVWELAEASPPFSDTQQPADRWPPLSDPALYPPSFNDFLRMCSEPAASRPTPGTLLETPFVQKACGRPVIVQLLSRCTVIEQALHAGDVPPDSPP</sequence>
<evidence type="ECO:0000256" key="3">
    <source>
        <dbReference type="ARBA" id="ARBA00022840"/>
    </source>
</evidence>
<keyword evidence="6" id="KW-0418">Kinase</keyword>
<feature type="region of interest" description="Disordered" evidence="4">
    <location>
        <begin position="195"/>
        <end position="264"/>
    </location>
</feature>
<comment type="similarity">
    <text evidence="1">Belongs to the protein kinase superfamily. STE Ser/Thr protein kinase family. STE20 subfamily.</text>
</comment>
<feature type="compositionally biased region" description="Acidic residues" evidence="4">
    <location>
        <begin position="247"/>
        <end position="259"/>
    </location>
</feature>
<feature type="region of interest" description="Disordered" evidence="4">
    <location>
        <begin position="1"/>
        <end position="158"/>
    </location>
</feature>
<keyword evidence="6" id="KW-0808">Transferase</keyword>
<feature type="domain" description="Protein kinase" evidence="5">
    <location>
        <begin position="340"/>
        <end position="615"/>
    </location>
</feature>
<comment type="caution">
    <text evidence="6">The sequence shown here is derived from an EMBL/GenBank/DDBJ whole genome shotgun (WGS) entry which is preliminary data.</text>
</comment>
<feature type="compositionally biased region" description="Acidic residues" evidence="4">
    <location>
        <begin position="29"/>
        <end position="38"/>
    </location>
</feature>
<dbReference type="InterPro" id="IPR051931">
    <property type="entry name" value="PAK3-like"/>
</dbReference>
<dbReference type="Gene3D" id="1.10.510.10">
    <property type="entry name" value="Transferase(Phosphotransferase) domain 1"/>
    <property type="match status" value="1"/>
</dbReference>
<dbReference type="GO" id="GO:0004713">
    <property type="term" value="F:protein tyrosine kinase activity"/>
    <property type="evidence" value="ECO:0007669"/>
    <property type="project" value="InterPro"/>
</dbReference>
<feature type="compositionally biased region" description="Low complexity" evidence="4">
    <location>
        <begin position="219"/>
        <end position="229"/>
    </location>
</feature>
<dbReference type="PANTHER" id="PTHR45832:SF22">
    <property type="entry name" value="SERINE_THREONINE-PROTEIN KINASE SAMKA-RELATED"/>
    <property type="match status" value="1"/>
</dbReference>
<feature type="compositionally biased region" description="Low complexity" evidence="4">
    <location>
        <begin position="1"/>
        <end position="18"/>
    </location>
</feature>
<evidence type="ECO:0000259" key="5">
    <source>
        <dbReference type="PROSITE" id="PS50011"/>
    </source>
</evidence>
<dbReference type="SMART" id="SM00219">
    <property type="entry name" value="TyrKc"/>
    <property type="match status" value="1"/>
</dbReference>
<dbReference type="Pfam" id="PF00069">
    <property type="entry name" value="Pkinase"/>
    <property type="match status" value="1"/>
</dbReference>
<feature type="compositionally biased region" description="Basic and acidic residues" evidence="4">
    <location>
        <begin position="59"/>
        <end position="71"/>
    </location>
</feature>
<dbReference type="GO" id="GO:0004674">
    <property type="term" value="F:protein serine/threonine kinase activity"/>
    <property type="evidence" value="ECO:0007669"/>
    <property type="project" value="UniProtKB-KW"/>
</dbReference>
<feature type="compositionally biased region" description="Pro residues" evidence="4">
    <location>
        <begin position="144"/>
        <end position="155"/>
    </location>
</feature>
<dbReference type="PANTHER" id="PTHR45832">
    <property type="entry name" value="SERINE/THREONINE-PROTEIN KINASE SAMKA-RELATED-RELATED"/>
    <property type="match status" value="1"/>
</dbReference>
<dbReference type="OrthoDB" id="248923at2759"/>
<evidence type="ECO:0000256" key="4">
    <source>
        <dbReference type="SAM" id="MobiDB-lite"/>
    </source>
</evidence>
<evidence type="ECO:0000313" key="6">
    <source>
        <dbReference type="EMBL" id="KAF7326664.1"/>
    </source>
</evidence>
<keyword evidence="6" id="KW-0723">Serine/threonine-protein kinase</keyword>
<dbReference type="Proteomes" id="UP000620124">
    <property type="component" value="Unassembled WGS sequence"/>
</dbReference>
<keyword evidence="7" id="KW-1185">Reference proteome</keyword>
<proteinExistence type="inferred from homology"/>
<accession>A0A8H6WU27</accession>
<feature type="compositionally biased region" description="Basic and acidic residues" evidence="4">
    <location>
        <begin position="89"/>
        <end position="124"/>
    </location>
</feature>
<dbReference type="InterPro" id="IPR020635">
    <property type="entry name" value="Tyr_kinase_cat_dom"/>
</dbReference>
<reference evidence="6" key="1">
    <citation type="submission" date="2020-05" db="EMBL/GenBank/DDBJ databases">
        <title>Mycena genomes resolve the evolution of fungal bioluminescence.</title>
        <authorList>
            <person name="Tsai I.J."/>
        </authorList>
    </citation>
    <scope>NUCLEOTIDE SEQUENCE</scope>
    <source>
        <strain evidence="6">CCC161011</strain>
    </source>
</reference>
<gene>
    <name evidence="6" type="ORF">MVEN_02603500</name>
</gene>
<dbReference type="AlphaFoldDB" id="A0A8H6WU27"/>
<keyword evidence="2" id="KW-0547">Nucleotide-binding</keyword>
<name>A0A8H6WU27_9AGAR</name>
<dbReference type="InterPro" id="IPR000719">
    <property type="entry name" value="Prot_kinase_dom"/>
</dbReference>
<evidence type="ECO:0000313" key="7">
    <source>
        <dbReference type="Proteomes" id="UP000620124"/>
    </source>
</evidence>
<dbReference type="PROSITE" id="PS50011">
    <property type="entry name" value="PROTEIN_KINASE_DOM"/>
    <property type="match status" value="1"/>
</dbReference>
<dbReference type="GO" id="GO:0005524">
    <property type="term" value="F:ATP binding"/>
    <property type="evidence" value="ECO:0007669"/>
    <property type="project" value="UniProtKB-KW"/>
</dbReference>
<evidence type="ECO:0000256" key="2">
    <source>
        <dbReference type="ARBA" id="ARBA00022741"/>
    </source>
</evidence>
<evidence type="ECO:0000256" key="1">
    <source>
        <dbReference type="ARBA" id="ARBA00008874"/>
    </source>
</evidence>
<keyword evidence="3" id="KW-0067">ATP-binding</keyword>
<dbReference type="EMBL" id="JACAZI010000041">
    <property type="protein sequence ID" value="KAF7326664.1"/>
    <property type="molecule type" value="Genomic_DNA"/>
</dbReference>
<protein>
    <submittedName>
        <fullName evidence="6">Non-specific serine/threonine protein kinase</fullName>
    </submittedName>
</protein>
<dbReference type="SUPFAM" id="SSF56112">
    <property type="entry name" value="Protein kinase-like (PK-like)"/>
    <property type="match status" value="1"/>
</dbReference>
<dbReference type="InterPro" id="IPR011009">
    <property type="entry name" value="Kinase-like_dom_sf"/>
</dbReference>
<organism evidence="6 7">
    <name type="scientific">Mycena venus</name>
    <dbReference type="NCBI Taxonomy" id="2733690"/>
    <lineage>
        <taxon>Eukaryota</taxon>
        <taxon>Fungi</taxon>
        <taxon>Dikarya</taxon>
        <taxon>Basidiomycota</taxon>
        <taxon>Agaricomycotina</taxon>
        <taxon>Agaricomycetes</taxon>
        <taxon>Agaricomycetidae</taxon>
        <taxon>Agaricales</taxon>
        <taxon>Marasmiineae</taxon>
        <taxon>Mycenaceae</taxon>
        <taxon>Mycena</taxon>
    </lineage>
</organism>